<dbReference type="EMBL" id="CP002056">
    <property type="protein sequence ID" value="ADI29694.1"/>
    <property type="molecule type" value="Genomic_DNA"/>
</dbReference>
<keyword evidence="3" id="KW-1185">Reference proteome</keyword>
<dbReference type="PANTHER" id="PTHR33525:SF3">
    <property type="entry name" value="RIBONUCLEASE Y"/>
    <property type="match status" value="1"/>
</dbReference>
<dbReference type="eggNOG" id="COG1639">
    <property type="taxonomic scope" value="Bacteria"/>
</dbReference>
<evidence type="ECO:0000313" key="3">
    <source>
        <dbReference type="Proteomes" id="UP000000383"/>
    </source>
</evidence>
<dbReference type="SUPFAM" id="SSF109604">
    <property type="entry name" value="HD-domain/PDEase-like"/>
    <property type="match status" value="1"/>
</dbReference>
<dbReference type="OrthoDB" id="9126875at2"/>
<organism evidence="2 3">
    <name type="scientific">Methylotenera versatilis (strain 301)</name>
    <dbReference type="NCBI Taxonomy" id="666681"/>
    <lineage>
        <taxon>Bacteria</taxon>
        <taxon>Pseudomonadati</taxon>
        <taxon>Pseudomonadota</taxon>
        <taxon>Betaproteobacteria</taxon>
        <taxon>Nitrosomonadales</taxon>
        <taxon>Methylophilaceae</taxon>
        <taxon>Methylotenera</taxon>
    </lineage>
</organism>
<feature type="domain" description="HDOD" evidence="1">
    <location>
        <begin position="25"/>
        <end position="224"/>
    </location>
</feature>
<gene>
    <name evidence="2" type="ordered locus">M301_1311</name>
</gene>
<dbReference type="InterPro" id="IPR013976">
    <property type="entry name" value="HDOD"/>
</dbReference>
<dbReference type="HOGENOM" id="CLU_942058_0_0_4"/>
<protein>
    <submittedName>
        <fullName evidence="2">Putative signal transduction protein</fullName>
    </submittedName>
</protein>
<dbReference type="STRING" id="666681.M301_1311"/>
<dbReference type="KEGG" id="meh:M301_1311"/>
<dbReference type="InterPro" id="IPR052340">
    <property type="entry name" value="RNase_Y/CdgJ"/>
</dbReference>
<dbReference type="PANTHER" id="PTHR33525">
    <property type="match status" value="1"/>
</dbReference>
<dbReference type="Proteomes" id="UP000000383">
    <property type="component" value="Chromosome"/>
</dbReference>
<dbReference type="Pfam" id="PF08668">
    <property type="entry name" value="HDOD"/>
    <property type="match status" value="1"/>
</dbReference>
<dbReference type="RefSeq" id="WP_013148008.1">
    <property type="nucleotide sequence ID" value="NC_014207.1"/>
</dbReference>
<reference evidence="2 3" key="2">
    <citation type="journal article" date="2011" name="J. Bacteriol.">
        <title>Genomes of three methylotrophs from a single niche uncover genetic and metabolic divergence of Methylophilaceae.</title>
        <authorList>
            <person name="Lapidus A."/>
            <person name="Clum A."/>
            <person name="Labutti K."/>
            <person name="Kaluzhnaya M.G."/>
            <person name="Lim S."/>
            <person name="Beck D.A."/>
            <person name="Glavina Del Rio T."/>
            <person name="Nolan M."/>
            <person name="Mavromatis K."/>
            <person name="Huntemann M."/>
            <person name="Lucas S."/>
            <person name="Lidstrom M.E."/>
            <person name="Ivanova N."/>
            <person name="Chistoserdova L."/>
        </authorList>
    </citation>
    <scope>NUCLEOTIDE SEQUENCE [LARGE SCALE GENOMIC DNA]</scope>
    <source>
        <strain evidence="2 3">301</strain>
    </source>
</reference>
<dbReference type="Gene3D" id="1.10.3210.10">
    <property type="entry name" value="Hypothetical protein af1432"/>
    <property type="match status" value="1"/>
</dbReference>
<evidence type="ECO:0000313" key="2">
    <source>
        <dbReference type="EMBL" id="ADI29694.1"/>
    </source>
</evidence>
<proteinExistence type="predicted"/>
<name>D7DI09_METV0</name>
<accession>D7DI09</accession>
<dbReference type="PROSITE" id="PS51833">
    <property type="entry name" value="HDOD"/>
    <property type="match status" value="1"/>
</dbReference>
<dbReference type="AlphaFoldDB" id="D7DI09"/>
<sequence>MTSTPQELASKDINTWISFIRNAEIPVLKHTAREVARLKEDEDNLSARAISTAVLNDPMMVFNVLSFSQNHRGKKQLQDLVQADQAILMMGTTSFFTYLSPKILVEDMLKTNLPALMHLLKLVRRAHQAARYAADWATHLADLHAEEVRTAALLHDLSEMLMWCFAPDKMNAIYAMQQADKSLRSAAAQEEVLGFKLIDLQKELVEAFQLPPLLSKLMQDNASGEQRVRNVTLAVNLARHSANGWDDAALPDDYRDIAELLRMDIARVMRIVGTPATAASNIP</sequence>
<evidence type="ECO:0000259" key="1">
    <source>
        <dbReference type="PROSITE" id="PS51833"/>
    </source>
</evidence>
<reference evidence="3" key="1">
    <citation type="submission" date="2010-05" db="EMBL/GenBank/DDBJ databases">
        <title>Complete sequence of Methylotenera sp. 301.</title>
        <authorList>
            <person name="Lucas S."/>
            <person name="Copeland A."/>
            <person name="Lapidus A."/>
            <person name="Cheng J.-F."/>
            <person name="Bruce D."/>
            <person name="Goodwin L."/>
            <person name="Pitluck S."/>
            <person name="Clum A."/>
            <person name="Land M."/>
            <person name="Hauser L."/>
            <person name="Kyrpides N."/>
            <person name="Ivanova N."/>
            <person name="Chistoservova L."/>
            <person name="Kalyuzhnaya M."/>
            <person name="Woyke T."/>
        </authorList>
    </citation>
    <scope>NUCLEOTIDE SEQUENCE [LARGE SCALE GENOMIC DNA]</scope>
    <source>
        <strain evidence="3">301</strain>
    </source>
</reference>